<sequence length="751" mass="84874">MKRSSSFDSSQNENTTTTTIIQKTNRYYNVSKSNEHLNKPQSNLIPKYSLFHDNNSNNGNNNNNNENRPNKIQKTLKITNSENEKSNKLQDSTSSSTTNKYYNYNLVLDQKPQQQNKKFENAHNSNNKSKLQLITKPILQQQQQQQQQEQEQQQPANNLNTLPLIIQKEIIFLLVDMGYFLTGRKVCKYWKKVCHGCLKELTIYFTDIHLSASVKHVSEIFVKSLNSEYLSLSKISFINGAKNSISYSEFYFNNVILPFIENIARYNQNISVFCIKGFPISRINNKTSQQLSHTYKLYHSSSTAAVVPVPISLPSSPINTSPQKIIDQPKGLYFYLTNNSFLKTLSLKNINLDSRGQFDFFSSLSSINTTLESLTISDGIGDEGMQLLSDILEKNLLVNLKKLGLQKNQFTNTAAGYLNKVLLSSESKIEYLDISGNRIDEQGFYMMKGGLRSNVRLKTLILAGNKINNTDDIDFGNSITHLDLKFSMVATKSVIRGLSQYLSSNSSITHLDLSYNHCSGSSAIKKLSKALCVNQTIKHLDLSFNKINTLTHLIDALLANSIESLSLQSNSIDNQSAILFSKVFTRISPSFSMINLSSNKIGIGGFKKISSLISKYSKSHIIYNDTDNNNSNNNNICNNNINNNINSGGDNINFHDGSNMGYKIKRNYNEEDLIFYNSLNNNKNDEENLTSLKIDFSLNQIEIPRALKLLPDLKFKSNKSNKSNKSVTTSVSGDTNLEAKKYKLIEYYMVQ</sequence>
<dbReference type="InParanoid" id="F0ZGB5"/>
<gene>
    <name evidence="5" type="ORF">DICPUDRAFT_77338</name>
</gene>
<feature type="region of interest" description="Disordered" evidence="4">
    <location>
        <begin position="1"/>
        <end position="20"/>
    </location>
</feature>
<dbReference type="OrthoDB" id="120976at2759"/>
<dbReference type="InterPro" id="IPR032675">
    <property type="entry name" value="LRR_dom_sf"/>
</dbReference>
<dbReference type="GO" id="GO:0005856">
    <property type="term" value="C:cytoskeleton"/>
    <property type="evidence" value="ECO:0007669"/>
    <property type="project" value="UniProtKB-SubCell"/>
</dbReference>
<dbReference type="InterPro" id="IPR052410">
    <property type="entry name" value="DRC5"/>
</dbReference>
<dbReference type="InterPro" id="IPR001611">
    <property type="entry name" value="Leu-rich_rpt"/>
</dbReference>
<accession>F0ZGB5</accession>
<evidence type="ECO:0000256" key="1">
    <source>
        <dbReference type="ARBA" id="ARBA00004245"/>
    </source>
</evidence>
<proteinExistence type="predicted"/>
<protein>
    <recommendedName>
        <fullName evidence="7">F-box domain-containing protein</fullName>
    </recommendedName>
</protein>
<dbReference type="PANTHER" id="PTHR24107:SF2">
    <property type="entry name" value="NLR FAMILY CARD DOMAIN CONTAINING 3"/>
    <property type="match status" value="1"/>
</dbReference>
<dbReference type="eggNOG" id="KOG4308">
    <property type="taxonomic scope" value="Eukaryota"/>
</dbReference>
<dbReference type="PROSITE" id="PS51450">
    <property type="entry name" value="LRR"/>
    <property type="match status" value="1"/>
</dbReference>
<dbReference type="SMART" id="SM00368">
    <property type="entry name" value="LRR_RI"/>
    <property type="match status" value="7"/>
</dbReference>
<dbReference type="Pfam" id="PF13516">
    <property type="entry name" value="LRR_6"/>
    <property type="match status" value="2"/>
</dbReference>
<dbReference type="SUPFAM" id="SSF52047">
    <property type="entry name" value="RNI-like"/>
    <property type="match status" value="1"/>
</dbReference>
<dbReference type="VEuPathDB" id="AmoebaDB:DICPUDRAFT_77338"/>
<evidence type="ECO:0000313" key="5">
    <source>
        <dbReference type="EMBL" id="EGC37034.1"/>
    </source>
</evidence>
<dbReference type="AlphaFoldDB" id="F0ZGB5"/>
<comment type="subcellular location">
    <subcellularLocation>
        <location evidence="1">Cytoplasm</location>
        <location evidence="1">Cytoskeleton</location>
    </subcellularLocation>
</comment>
<feature type="region of interest" description="Disordered" evidence="4">
    <location>
        <begin position="36"/>
        <end position="98"/>
    </location>
</feature>
<dbReference type="EMBL" id="GL871010">
    <property type="protein sequence ID" value="EGC37034.1"/>
    <property type="molecule type" value="Genomic_DNA"/>
</dbReference>
<reference evidence="6" key="1">
    <citation type="journal article" date="2011" name="Genome Biol.">
        <title>Comparative genomics of the social amoebae Dictyostelium discoideum and Dictyostelium purpureum.</title>
        <authorList>
            <consortium name="US DOE Joint Genome Institute (JGI-PGF)"/>
            <person name="Sucgang R."/>
            <person name="Kuo A."/>
            <person name="Tian X."/>
            <person name="Salerno W."/>
            <person name="Parikh A."/>
            <person name="Feasley C.L."/>
            <person name="Dalin E."/>
            <person name="Tu H."/>
            <person name="Huang E."/>
            <person name="Barry K."/>
            <person name="Lindquist E."/>
            <person name="Shapiro H."/>
            <person name="Bruce D."/>
            <person name="Schmutz J."/>
            <person name="Salamov A."/>
            <person name="Fey P."/>
            <person name="Gaudet P."/>
            <person name="Anjard C."/>
            <person name="Babu M.M."/>
            <person name="Basu S."/>
            <person name="Bushmanova Y."/>
            <person name="van der Wel H."/>
            <person name="Katoh-Kurasawa M."/>
            <person name="Dinh C."/>
            <person name="Coutinho P.M."/>
            <person name="Saito T."/>
            <person name="Elias M."/>
            <person name="Schaap P."/>
            <person name="Kay R.R."/>
            <person name="Henrissat B."/>
            <person name="Eichinger L."/>
            <person name="Rivero F."/>
            <person name="Putnam N.H."/>
            <person name="West C.M."/>
            <person name="Loomis W.F."/>
            <person name="Chisholm R.L."/>
            <person name="Shaulsky G."/>
            <person name="Strassmann J.E."/>
            <person name="Queller D.C."/>
            <person name="Kuspa A."/>
            <person name="Grigoriev I.V."/>
        </authorList>
    </citation>
    <scope>NUCLEOTIDE SEQUENCE [LARGE SCALE GENOMIC DNA]</scope>
    <source>
        <strain evidence="6">QSDP1</strain>
    </source>
</reference>
<dbReference type="FunCoup" id="F0ZGB5">
    <property type="interactions" value="398"/>
</dbReference>
<dbReference type="Proteomes" id="UP000001064">
    <property type="component" value="Unassembled WGS sequence"/>
</dbReference>
<dbReference type="GeneID" id="10503856"/>
<dbReference type="RefSeq" id="XP_003286462.1">
    <property type="nucleotide sequence ID" value="XM_003286414.1"/>
</dbReference>
<organism evidence="5 6">
    <name type="scientific">Dictyostelium purpureum</name>
    <name type="common">Slime mold</name>
    <dbReference type="NCBI Taxonomy" id="5786"/>
    <lineage>
        <taxon>Eukaryota</taxon>
        <taxon>Amoebozoa</taxon>
        <taxon>Evosea</taxon>
        <taxon>Eumycetozoa</taxon>
        <taxon>Dictyostelia</taxon>
        <taxon>Dictyosteliales</taxon>
        <taxon>Dictyosteliaceae</taxon>
        <taxon>Dictyostelium</taxon>
    </lineage>
</organism>
<evidence type="ECO:0000256" key="3">
    <source>
        <dbReference type="ARBA" id="ARBA00023212"/>
    </source>
</evidence>
<keyword evidence="6" id="KW-1185">Reference proteome</keyword>
<dbReference type="Gene3D" id="3.80.10.10">
    <property type="entry name" value="Ribonuclease Inhibitor"/>
    <property type="match status" value="2"/>
</dbReference>
<dbReference type="PANTHER" id="PTHR24107">
    <property type="entry name" value="YNEIN REGULATORY COMPLEX SUBUNIT 5"/>
    <property type="match status" value="1"/>
</dbReference>
<evidence type="ECO:0000256" key="2">
    <source>
        <dbReference type="ARBA" id="ARBA00022490"/>
    </source>
</evidence>
<dbReference type="KEGG" id="dpp:DICPUDRAFT_77338"/>
<dbReference type="OMA" id="CKYWKKV"/>
<keyword evidence="3" id="KW-0206">Cytoskeleton</keyword>
<evidence type="ECO:0008006" key="7">
    <source>
        <dbReference type="Google" id="ProtNLM"/>
    </source>
</evidence>
<name>F0ZGB5_DICPU</name>
<evidence type="ECO:0000313" key="6">
    <source>
        <dbReference type="Proteomes" id="UP000001064"/>
    </source>
</evidence>
<feature type="compositionally biased region" description="Low complexity" evidence="4">
    <location>
        <begin position="54"/>
        <end position="67"/>
    </location>
</feature>
<keyword evidence="2" id="KW-0963">Cytoplasm</keyword>
<feature type="compositionally biased region" description="Polar residues" evidence="4">
    <location>
        <begin position="1"/>
        <end position="14"/>
    </location>
</feature>
<feature type="compositionally biased region" description="Polar residues" evidence="4">
    <location>
        <begin position="72"/>
        <end position="81"/>
    </location>
</feature>
<evidence type="ECO:0000256" key="4">
    <source>
        <dbReference type="SAM" id="MobiDB-lite"/>
    </source>
</evidence>